<dbReference type="InterPro" id="IPR026480">
    <property type="entry name" value="RMT2_dom"/>
</dbReference>
<feature type="region of interest" description="Disordered" evidence="13">
    <location>
        <begin position="161"/>
        <end position="211"/>
    </location>
</feature>
<feature type="compositionally biased region" description="Basic and acidic residues" evidence="13">
    <location>
        <begin position="196"/>
        <end position="209"/>
    </location>
</feature>
<sequence length="476" mass="52814">MTSISDEDPLQIPLTFLTAASTHSLPTLRDLTKSHPALASAASTQYGQSALHLAVTAIEDIHERAPTAPETDPWANAVESVKILLQSGAVWNELDCEGKTPGCVAWDMLQERKRKLAARETGEKERVEKEVEALGRVYEVIVEAGVRAEVLLARMEELGLGGGAEESDEEEEEGKDKEDEKETLQDEKPEEDGEKEIEGPDKKKQKLDTAPDTTVDVVDVNSTDYLTSKLEYGTSKAQTTLLDSDSNGVMMSWETKIMQESVTHLIPPAPSTSPPSPFRILNVGFGLGIIDTAIQARLTSYPNAHHIISEAHPDVLQHLRETGWYNKSNVTIIPGRWQDSIDALISAAYDPLPSSSSTPGSGYDAIYFDTFAEPYTALKQFFSELVISSMSPTGRFGFFHGLGADRRVAYDVYTKVVEMDLWDAGLGVEWWEVEVEEVVREETWRGVRRRYWDVGGVYRGPVCRFLAVGEEEEEEE</sequence>
<evidence type="ECO:0000256" key="6">
    <source>
        <dbReference type="ARBA" id="ARBA00022490"/>
    </source>
</evidence>
<evidence type="ECO:0000313" key="15">
    <source>
        <dbReference type="EMBL" id="TGZ82036.1"/>
    </source>
</evidence>
<evidence type="ECO:0000256" key="1">
    <source>
        <dbReference type="ARBA" id="ARBA00002207"/>
    </source>
</evidence>
<dbReference type="InterPro" id="IPR029063">
    <property type="entry name" value="SAM-dependent_MTases_sf"/>
</dbReference>
<keyword evidence="10" id="KW-0539">Nucleus</keyword>
<accession>A0A4S2MZG0</accession>
<evidence type="ECO:0000256" key="10">
    <source>
        <dbReference type="ARBA" id="ARBA00023242"/>
    </source>
</evidence>
<evidence type="ECO:0000256" key="3">
    <source>
        <dbReference type="ARBA" id="ARBA00004496"/>
    </source>
</evidence>
<comment type="subunit">
    <text evidence="4">Monomer.</text>
</comment>
<comment type="function">
    <text evidence="1">S-adenosyl-L-methionine-dependent protein-arginine N-methyltransferase that methylates the delta-nitrogen atom of arginine residues to form N5-methylarginine (type IV) in target proteins. Monomethylates ribosomal protein L12.</text>
</comment>
<evidence type="ECO:0000313" key="16">
    <source>
        <dbReference type="Proteomes" id="UP000298138"/>
    </source>
</evidence>
<dbReference type="PANTHER" id="PTHR32379:SF1">
    <property type="entry name" value="GUANIDINOACETATE N-METHYLTRANSFERASE"/>
    <property type="match status" value="1"/>
</dbReference>
<evidence type="ECO:0000256" key="13">
    <source>
        <dbReference type="SAM" id="MobiDB-lite"/>
    </source>
</evidence>
<dbReference type="GO" id="GO:0005634">
    <property type="term" value="C:nucleus"/>
    <property type="evidence" value="ECO:0007669"/>
    <property type="project" value="UniProtKB-SubCell"/>
</dbReference>
<evidence type="ECO:0000259" key="14">
    <source>
        <dbReference type="PROSITE" id="PS51559"/>
    </source>
</evidence>
<gene>
    <name evidence="15" type="ORF">EX30DRAFT_394917</name>
</gene>
<evidence type="ECO:0000256" key="5">
    <source>
        <dbReference type="ARBA" id="ARBA00018778"/>
    </source>
</evidence>
<evidence type="ECO:0000256" key="12">
    <source>
        <dbReference type="ARBA" id="ARBA00031724"/>
    </source>
</evidence>
<keyword evidence="9" id="KW-0949">S-adenosyl-L-methionine</keyword>
<keyword evidence="7 15" id="KW-0489">Methyltransferase</keyword>
<feature type="compositionally biased region" description="Basic and acidic residues" evidence="13">
    <location>
        <begin position="174"/>
        <end position="187"/>
    </location>
</feature>
<dbReference type="Gene3D" id="3.40.50.150">
    <property type="entry name" value="Vaccinia Virus protein VP39"/>
    <property type="match status" value="1"/>
</dbReference>
<evidence type="ECO:0000256" key="7">
    <source>
        <dbReference type="ARBA" id="ARBA00022603"/>
    </source>
</evidence>
<keyword evidence="8 15" id="KW-0808">Transferase</keyword>
<dbReference type="InParanoid" id="A0A4S2MZG0"/>
<evidence type="ECO:0000256" key="11">
    <source>
        <dbReference type="ARBA" id="ARBA00031001"/>
    </source>
</evidence>
<proteinExistence type="predicted"/>
<dbReference type="FunCoup" id="A0A4S2MZG0">
    <property type="interactions" value="373"/>
</dbReference>
<feature type="domain" description="RMT2" evidence="14">
    <location>
        <begin position="218"/>
        <end position="476"/>
    </location>
</feature>
<reference evidence="15 16" key="1">
    <citation type="submission" date="2019-04" db="EMBL/GenBank/DDBJ databases">
        <title>Comparative genomics and transcriptomics to analyze fruiting body development in filamentous ascomycetes.</title>
        <authorList>
            <consortium name="DOE Joint Genome Institute"/>
            <person name="Lutkenhaus R."/>
            <person name="Traeger S."/>
            <person name="Breuer J."/>
            <person name="Kuo A."/>
            <person name="Lipzen A."/>
            <person name="Pangilinan J."/>
            <person name="Dilworth D."/>
            <person name="Sandor L."/>
            <person name="Poggeler S."/>
            <person name="Barry K."/>
            <person name="Grigoriev I.V."/>
            <person name="Nowrousian M."/>
        </authorList>
    </citation>
    <scope>NUCLEOTIDE SEQUENCE [LARGE SCALE GENOMIC DNA]</scope>
    <source>
        <strain evidence="15 16">CBS 389.68</strain>
    </source>
</reference>
<dbReference type="PROSITE" id="PS51559">
    <property type="entry name" value="SAM_RMT2"/>
    <property type="match status" value="1"/>
</dbReference>
<evidence type="ECO:0000256" key="9">
    <source>
        <dbReference type="ARBA" id="ARBA00022691"/>
    </source>
</evidence>
<comment type="subcellular location">
    <subcellularLocation>
        <location evidence="3">Cytoplasm</location>
    </subcellularLocation>
    <subcellularLocation>
        <location evidence="2">Nucleus</location>
    </subcellularLocation>
</comment>
<evidence type="ECO:0000256" key="8">
    <source>
        <dbReference type="ARBA" id="ARBA00022679"/>
    </source>
</evidence>
<dbReference type="SUPFAM" id="SSF53335">
    <property type="entry name" value="S-adenosyl-L-methionine-dependent methyltransferases"/>
    <property type="match status" value="1"/>
</dbReference>
<keyword evidence="6" id="KW-0963">Cytoplasm</keyword>
<dbReference type="InterPro" id="IPR051038">
    <property type="entry name" value="RMT2/GAMT_Mtase"/>
</dbReference>
<dbReference type="AlphaFoldDB" id="A0A4S2MZG0"/>
<name>A0A4S2MZG0_9PEZI</name>
<dbReference type="InterPro" id="IPR036770">
    <property type="entry name" value="Ankyrin_rpt-contain_sf"/>
</dbReference>
<keyword evidence="16" id="KW-1185">Reference proteome</keyword>
<dbReference type="Gene3D" id="1.25.40.20">
    <property type="entry name" value="Ankyrin repeat-containing domain"/>
    <property type="match status" value="1"/>
</dbReference>
<dbReference type="PIRSF" id="PIRSF038148">
    <property type="entry name" value="Arginine_N-mtfrase-2"/>
    <property type="match status" value="1"/>
</dbReference>
<dbReference type="InterPro" id="IPR017408">
    <property type="entry name" value="Arginine_N-MeTrfase_2"/>
</dbReference>
<dbReference type="STRING" id="341454.A0A4S2MZG0"/>
<dbReference type="GO" id="GO:0005737">
    <property type="term" value="C:cytoplasm"/>
    <property type="evidence" value="ECO:0007669"/>
    <property type="project" value="UniProtKB-SubCell"/>
</dbReference>
<dbReference type="OrthoDB" id="19014at2759"/>
<dbReference type="SUPFAM" id="SSF48403">
    <property type="entry name" value="Ankyrin repeat"/>
    <property type="match status" value="1"/>
</dbReference>
<protein>
    <recommendedName>
        <fullName evidence="5">Protein arginine N-methyltransferase 2</fullName>
    </recommendedName>
    <alternativeName>
        <fullName evidence="11">Protein-arginine N5-methyltransferase</fullName>
    </alternativeName>
    <alternativeName>
        <fullName evidence="12">Type IV protein arginine N-methyltransferase</fullName>
    </alternativeName>
</protein>
<dbReference type="EMBL" id="ML220116">
    <property type="protein sequence ID" value="TGZ82036.1"/>
    <property type="molecule type" value="Genomic_DNA"/>
</dbReference>
<dbReference type="Proteomes" id="UP000298138">
    <property type="component" value="Unassembled WGS sequence"/>
</dbReference>
<dbReference type="GO" id="GO:0019702">
    <property type="term" value="F:protein arginine N5-methyltransferase activity"/>
    <property type="evidence" value="ECO:0007669"/>
    <property type="project" value="TreeGrafter"/>
</dbReference>
<organism evidence="15 16">
    <name type="scientific">Ascodesmis nigricans</name>
    <dbReference type="NCBI Taxonomy" id="341454"/>
    <lineage>
        <taxon>Eukaryota</taxon>
        <taxon>Fungi</taxon>
        <taxon>Dikarya</taxon>
        <taxon>Ascomycota</taxon>
        <taxon>Pezizomycotina</taxon>
        <taxon>Pezizomycetes</taxon>
        <taxon>Pezizales</taxon>
        <taxon>Ascodesmidaceae</taxon>
        <taxon>Ascodesmis</taxon>
    </lineage>
</organism>
<evidence type="ECO:0000256" key="4">
    <source>
        <dbReference type="ARBA" id="ARBA00011245"/>
    </source>
</evidence>
<evidence type="ECO:0000256" key="2">
    <source>
        <dbReference type="ARBA" id="ARBA00004123"/>
    </source>
</evidence>
<dbReference type="GO" id="GO:0032259">
    <property type="term" value="P:methylation"/>
    <property type="evidence" value="ECO:0007669"/>
    <property type="project" value="UniProtKB-KW"/>
</dbReference>
<dbReference type="PANTHER" id="PTHR32379">
    <property type="entry name" value="GUANIDINOACETATE N-METHYLTRANSFERASE"/>
    <property type="match status" value="1"/>
</dbReference>